<accession>A0A1E5FEB7</accession>
<evidence type="ECO:0000313" key="2">
    <source>
        <dbReference type="EMBL" id="OEF87620.1"/>
    </source>
</evidence>
<dbReference type="AlphaFoldDB" id="A0A1E5FEB7"/>
<comment type="caution">
    <text evidence="2">The sequence shown here is derived from an EMBL/GenBank/DDBJ whole genome shotgun (WGS) entry which is preliminary data.</text>
</comment>
<dbReference type="PANTHER" id="PTHR30619:SF1">
    <property type="entry name" value="RECOMBINATION PROTEIN 2"/>
    <property type="match status" value="1"/>
</dbReference>
<dbReference type="Proteomes" id="UP000094802">
    <property type="component" value="Unassembled WGS sequence"/>
</dbReference>
<feature type="domain" description="Metallo-beta-lactamase" evidence="1">
    <location>
        <begin position="6"/>
        <end position="69"/>
    </location>
</feature>
<dbReference type="InterPro" id="IPR001279">
    <property type="entry name" value="Metallo-B-lactamas"/>
</dbReference>
<dbReference type="EMBL" id="AJZD02000288">
    <property type="protein sequence ID" value="OEF87620.1"/>
    <property type="molecule type" value="Genomic_DNA"/>
</dbReference>
<dbReference type="InterPro" id="IPR052159">
    <property type="entry name" value="Competence_DNA_uptake"/>
</dbReference>
<gene>
    <name evidence="2" type="ORF">A142_08940</name>
</gene>
<dbReference type="Pfam" id="PF00753">
    <property type="entry name" value="Lactamase_B"/>
    <property type="match status" value="1"/>
</dbReference>
<evidence type="ECO:0000313" key="3">
    <source>
        <dbReference type="Proteomes" id="UP000094802"/>
    </source>
</evidence>
<dbReference type="Gene3D" id="3.60.15.10">
    <property type="entry name" value="Ribonuclease Z/Hydroxyacylglutathione hydrolase-like"/>
    <property type="match status" value="1"/>
</dbReference>
<organism evidence="2 3">
    <name type="scientific">Vibrio splendidus 12E03</name>
    <dbReference type="NCBI Taxonomy" id="1191305"/>
    <lineage>
        <taxon>Bacteria</taxon>
        <taxon>Pseudomonadati</taxon>
        <taxon>Pseudomonadota</taxon>
        <taxon>Gammaproteobacteria</taxon>
        <taxon>Vibrionales</taxon>
        <taxon>Vibrionaceae</taxon>
        <taxon>Vibrio</taxon>
    </lineage>
</organism>
<dbReference type="InterPro" id="IPR036866">
    <property type="entry name" value="RibonucZ/Hydroxyglut_hydro"/>
</dbReference>
<sequence>MMHKAGNGDCISIETQSEVVLIDGGTAQSFSSWKPNIVGKDKIDSVIVTHIDNDHVNGVIKLLQSDDCPRIDQFYFNGAEQLFGPLSDSKERDRMSDVKLQAISEEVATVGSLEKISYSEGTSLSYVISEKMITLNPPVGGKPIHREGCNSFNIGEMKFSVIGPSKATLQELKDLWKDKLLERSIRPKIISKTYYDAFEQYVATLQETLPNVTPITSVDSRSIEELANTKFEDDNSITNRSSLSFLIESNGKRLLYLSDSDAGTVLSWLDDSGLESITVDAVKVSHHGSQNNTSIDLLNRIVCKKYLISTNGNSHGHPNLEVLSRIAIVNKDVGAEIFMNYEIGHIPDWFKDELRVSYPNIKLFMDSCEVGL</sequence>
<proteinExistence type="predicted"/>
<name>A0A1E5FEB7_VIBSP</name>
<evidence type="ECO:0000259" key="1">
    <source>
        <dbReference type="Pfam" id="PF00753"/>
    </source>
</evidence>
<reference evidence="2 3" key="1">
    <citation type="journal article" date="2012" name="Science">
        <title>Ecological populations of bacteria act as socially cohesive units of antibiotic production and resistance.</title>
        <authorList>
            <person name="Cordero O.X."/>
            <person name="Wildschutte H."/>
            <person name="Kirkup B."/>
            <person name="Proehl S."/>
            <person name="Ngo L."/>
            <person name="Hussain F."/>
            <person name="Le Roux F."/>
            <person name="Mincer T."/>
            <person name="Polz M.F."/>
        </authorList>
    </citation>
    <scope>NUCLEOTIDE SEQUENCE [LARGE SCALE GENOMIC DNA]</scope>
    <source>
        <strain evidence="2 3">12E03</strain>
    </source>
</reference>
<dbReference type="PANTHER" id="PTHR30619">
    <property type="entry name" value="DNA INTERNALIZATION/COMPETENCE PROTEIN COMEC/REC2"/>
    <property type="match status" value="1"/>
</dbReference>
<dbReference type="SUPFAM" id="SSF56281">
    <property type="entry name" value="Metallo-hydrolase/oxidoreductase"/>
    <property type="match status" value="1"/>
</dbReference>
<protein>
    <recommendedName>
        <fullName evidence="1">Metallo-beta-lactamase domain-containing protein</fullName>
    </recommendedName>
</protein>